<dbReference type="Pfam" id="PF05035">
    <property type="entry name" value="DGOK"/>
    <property type="match status" value="1"/>
</dbReference>
<dbReference type="InterPro" id="IPR042257">
    <property type="entry name" value="DGOK_C"/>
</dbReference>
<dbReference type="Gene3D" id="3.30.420.300">
    <property type="entry name" value="2-keto-3-deoxy-galactonokinase, substrate binding domain"/>
    <property type="match status" value="1"/>
</dbReference>
<dbReference type="RefSeq" id="WP_227306654.1">
    <property type="nucleotide sequence ID" value="NZ_JAESVA010000002.1"/>
</dbReference>
<dbReference type="AlphaFoldDB" id="A0A963Z004"/>
<dbReference type="Proteomes" id="UP000721844">
    <property type="component" value="Unassembled WGS sequence"/>
</dbReference>
<sequence length="296" mass="30902">MIGVDWGTSSFRAYRIGPNGQVLDKASAHSGIMFVENGRFADVLRRTIQPWVNGGERRVLLSGMIGSRQGWVEAPYANCPAGAADLASATIPVTYDGAEVRIIPGVTTEEAGVPEVMRGEETQIIGALAEFGDRGVACMPGSHSKWVRIEGGRITGFSTYMTGEGFAALSGHTILGRMMKVDAPADPDALRQGLARSGDAGGLLRHLFGVRTLGLFGRLSETSAASYLSGLLLGHEVRAALAAHENAGPVVLIGDPKLCGLYADAIAFCGGAARNLAYEAAPAGLHRIGQAVAWAA</sequence>
<dbReference type="InterPro" id="IPR042258">
    <property type="entry name" value="DGOK_N"/>
</dbReference>
<name>A0A963Z004_9PROT</name>
<dbReference type="GO" id="GO:0008671">
    <property type="term" value="F:2-dehydro-3-deoxygalactonokinase activity"/>
    <property type="evidence" value="ECO:0007669"/>
    <property type="project" value="InterPro"/>
</dbReference>
<dbReference type="InterPro" id="IPR007729">
    <property type="entry name" value="DGOK"/>
</dbReference>
<gene>
    <name evidence="1" type="ORF">ACELLULO517_07355</name>
</gene>
<keyword evidence="2" id="KW-1185">Reference proteome</keyword>
<dbReference type="Gene3D" id="3.30.420.310">
    <property type="entry name" value="2-keto-3-deoxy-galactonokinase, C-terminal domain"/>
    <property type="match status" value="1"/>
</dbReference>
<evidence type="ECO:0000313" key="1">
    <source>
        <dbReference type="EMBL" id="MCB8880046.1"/>
    </source>
</evidence>
<proteinExistence type="predicted"/>
<accession>A0A963Z004</accession>
<comment type="caution">
    <text evidence="1">The sequence shown here is derived from an EMBL/GenBank/DDBJ whole genome shotgun (WGS) entry which is preliminary data.</text>
</comment>
<dbReference type="EMBL" id="JAESVA010000002">
    <property type="protein sequence ID" value="MCB8880046.1"/>
    <property type="molecule type" value="Genomic_DNA"/>
</dbReference>
<organism evidence="1 2">
    <name type="scientific">Acidisoma cellulosilyticum</name>
    <dbReference type="NCBI Taxonomy" id="2802395"/>
    <lineage>
        <taxon>Bacteria</taxon>
        <taxon>Pseudomonadati</taxon>
        <taxon>Pseudomonadota</taxon>
        <taxon>Alphaproteobacteria</taxon>
        <taxon>Acetobacterales</taxon>
        <taxon>Acidocellaceae</taxon>
        <taxon>Acidisoma</taxon>
    </lineage>
</organism>
<evidence type="ECO:0000313" key="2">
    <source>
        <dbReference type="Proteomes" id="UP000721844"/>
    </source>
</evidence>
<dbReference type="GO" id="GO:0034194">
    <property type="term" value="P:D-galactonate catabolic process"/>
    <property type="evidence" value="ECO:0007669"/>
    <property type="project" value="InterPro"/>
</dbReference>
<reference evidence="1 2" key="1">
    <citation type="journal article" date="2021" name="Microorganisms">
        <title>Acidisoma silvae sp. nov. and Acidisomacellulosilytica sp. nov., Two Acidophilic Bacteria Isolated from Decaying Wood, Hydrolyzing Cellulose and Producing Poly-3-hydroxybutyrate.</title>
        <authorList>
            <person name="Mieszkin S."/>
            <person name="Pouder E."/>
            <person name="Uroz S."/>
            <person name="Simon-Colin C."/>
            <person name="Alain K."/>
        </authorList>
    </citation>
    <scope>NUCLEOTIDE SEQUENCE [LARGE SCALE GENOMIC DNA]</scope>
    <source>
        <strain evidence="1 2">HW T5.17</strain>
    </source>
</reference>
<protein>
    <submittedName>
        <fullName evidence="1">2-dehydro-3-deoxygalactonokinase</fullName>
    </submittedName>
</protein>
<dbReference type="CDD" id="cd24012">
    <property type="entry name" value="ASKHA_NBD_KDGal-kinase"/>
    <property type="match status" value="1"/>
</dbReference>